<dbReference type="RefSeq" id="XP_032836121.1">
    <property type="nucleotide sequence ID" value="XM_032980230.1"/>
</dbReference>
<gene>
    <name evidence="5" type="primary">LOC116957830</name>
</gene>
<feature type="non-terminal residue" evidence="5">
    <location>
        <position position="1"/>
    </location>
</feature>
<protein>
    <submittedName>
        <fullName evidence="5">Polyketide hydroxylase</fullName>
    </submittedName>
</protein>
<feature type="chain" id="PRO_5042510170" evidence="2">
    <location>
        <begin position="21"/>
        <end position="210"/>
    </location>
</feature>
<proteinExistence type="predicted"/>
<evidence type="ECO:0000259" key="3">
    <source>
        <dbReference type="Pfam" id="PF08628"/>
    </source>
</evidence>
<dbReference type="Pfam" id="PF08628">
    <property type="entry name" value="Nexin_C"/>
    <property type="match status" value="1"/>
</dbReference>
<keyword evidence="2" id="KW-0732">Signal</keyword>
<organism evidence="4 5">
    <name type="scientific">Petromyzon marinus</name>
    <name type="common">Sea lamprey</name>
    <dbReference type="NCBI Taxonomy" id="7757"/>
    <lineage>
        <taxon>Eukaryota</taxon>
        <taxon>Metazoa</taxon>
        <taxon>Chordata</taxon>
        <taxon>Craniata</taxon>
        <taxon>Vertebrata</taxon>
        <taxon>Cyclostomata</taxon>
        <taxon>Hyperoartia</taxon>
        <taxon>Petromyzontiformes</taxon>
        <taxon>Petromyzontidae</taxon>
        <taxon>Petromyzon</taxon>
    </lineage>
</organism>
<dbReference type="AlphaFoldDB" id="A0AAJ7XIX3"/>
<feature type="region of interest" description="Disordered" evidence="1">
    <location>
        <begin position="72"/>
        <end position="131"/>
    </location>
</feature>
<feature type="signal peptide" evidence="2">
    <location>
        <begin position="1"/>
        <end position="20"/>
    </location>
</feature>
<evidence type="ECO:0000313" key="5">
    <source>
        <dbReference type="RefSeq" id="XP_032836121.1"/>
    </source>
</evidence>
<feature type="domain" description="Sorting nexin C-terminal" evidence="3">
    <location>
        <begin position="122"/>
        <end position="174"/>
    </location>
</feature>
<dbReference type="Proteomes" id="UP001318040">
    <property type="component" value="Chromosome 61"/>
</dbReference>
<evidence type="ECO:0000256" key="2">
    <source>
        <dbReference type="SAM" id="SignalP"/>
    </source>
</evidence>
<feature type="compositionally biased region" description="Gly residues" evidence="1">
    <location>
        <begin position="99"/>
        <end position="120"/>
    </location>
</feature>
<dbReference type="PANTHER" id="PTHR22775:SF31">
    <property type="entry name" value="SORTING NEXIN-19"/>
    <property type="match status" value="1"/>
</dbReference>
<keyword evidence="4" id="KW-1185">Reference proteome</keyword>
<accession>A0AAJ7XIX3</accession>
<reference evidence="5" key="1">
    <citation type="submission" date="2025-08" db="UniProtKB">
        <authorList>
            <consortium name="RefSeq"/>
        </authorList>
    </citation>
    <scope>IDENTIFICATION</scope>
    <source>
        <tissue evidence="5">Sperm</tissue>
    </source>
</reference>
<dbReference type="PANTHER" id="PTHR22775">
    <property type="entry name" value="SORTING NEXIN"/>
    <property type="match status" value="1"/>
</dbReference>
<dbReference type="KEGG" id="pmrn:116957830"/>
<evidence type="ECO:0000256" key="1">
    <source>
        <dbReference type="SAM" id="MobiDB-lite"/>
    </source>
</evidence>
<evidence type="ECO:0000313" key="4">
    <source>
        <dbReference type="Proteomes" id="UP001318040"/>
    </source>
</evidence>
<dbReference type="GO" id="GO:0035091">
    <property type="term" value="F:phosphatidylinositol binding"/>
    <property type="evidence" value="ECO:0007669"/>
    <property type="project" value="TreeGrafter"/>
</dbReference>
<name>A0AAJ7XIX3_PETMA</name>
<dbReference type="InterPro" id="IPR013937">
    <property type="entry name" value="Sorting_nexin_C"/>
</dbReference>
<sequence>RRPRARWLSWRWICWRWRLAAPLRGCRRTASTDSCTPSPAASSRGGWRAWWIASPAAPSGCSTSGPCRRPCGPAGVVRPTRGARPPGVPGAEGRPPPTGGAGGTGGTGGAGGAGGTGGTGDLPKAARTAREKAEARTQALGCLVGVAPGLAVWLIGPAKYRECWEMIVDSFQDPTINRHVVYSLWDLCLELLYPEMSEPEFHRKLLRDIC</sequence>